<feature type="compositionally biased region" description="Gly residues" evidence="1">
    <location>
        <begin position="27"/>
        <end position="44"/>
    </location>
</feature>
<reference evidence="2 3" key="1">
    <citation type="submission" date="2019-06" db="EMBL/GenBank/DDBJ databases">
        <title>Micromonospora ordensis sp. nov., isolated from deep marine sediment.</title>
        <authorList>
            <person name="Veyisoglu A."/>
            <person name="Carro L."/>
            <person name="Klenk H.-P."/>
            <person name="Sahin N."/>
        </authorList>
    </citation>
    <scope>NUCLEOTIDE SEQUENCE [LARGE SCALE GENOMIC DNA]</scope>
    <source>
        <strain evidence="2 3">S2509</strain>
    </source>
</reference>
<evidence type="ECO:0000256" key="1">
    <source>
        <dbReference type="SAM" id="MobiDB-lite"/>
    </source>
</evidence>
<comment type="caution">
    <text evidence="2">The sequence shown here is derived from an EMBL/GenBank/DDBJ whole genome shotgun (WGS) entry which is preliminary data.</text>
</comment>
<evidence type="ECO:0000313" key="3">
    <source>
        <dbReference type="Proteomes" id="UP000306145"/>
    </source>
</evidence>
<dbReference type="AlphaFoldDB" id="A0A5C4R069"/>
<name>A0A5C4R069_9ACTN</name>
<proteinExistence type="predicted"/>
<feature type="region of interest" description="Disordered" evidence="1">
    <location>
        <begin position="1"/>
        <end position="67"/>
    </location>
</feature>
<accession>A0A5C4R069</accession>
<gene>
    <name evidence="2" type="ORF">FHG89_00850</name>
</gene>
<keyword evidence="3" id="KW-1185">Reference proteome</keyword>
<dbReference type="Proteomes" id="UP000306145">
    <property type="component" value="Unassembled WGS sequence"/>
</dbReference>
<sequence>MGGTDDEPRQGPCAGGDALGDRRDPRGSGGPAGRPGDAGRGGLEWRGRPAGSVGPGGDRYRAARPATASLTSTVVVTISDGWGCPDVAALDTLRLTWTGPVGRERGGIAWGTFRRRTPAICTSASRTWTRRPPTSSV</sequence>
<dbReference type="EMBL" id="VDFY01000060">
    <property type="protein sequence ID" value="TNH31705.1"/>
    <property type="molecule type" value="Genomic_DNA"/>
</dbReference>
<protein>
    <submittedName>
        <fullName evidence="2">Uncharacterized protein</fullName>
    </submittedName>
</protein>
<organism evidence="2 3">
    <name type="scientific">Micromonospora orduensis</name>
    <dbReference type="NCBI Taxonomy" id="1420891"/>
    <lineage>
        <taxon>Bacteria</taxon>
        <taxon>Bacillati</taxon>
        <taxon>Actinomycetota</taxon>
        <taxon>Actinomycetes</taxon>
        <taxon>Micromonosporales</taxon>
        <taxon>Micromonosporaceae</taxon>
        <taxon>Micromonospora</taxon>
    </lineage>
</organism>
<evidence type="ECO:0000313" key="2">
    <source>
        <dbReference type="EMBL" id="TNH31705.1"/>
    </source>
</evidence>